<accession>A0A069PLB8</accession>
<reference evidence="1 2" key="1">
    <citation type="submission" date="2014-03" db="EMBL/GenBank/DDBJ databases">
        <title>Draft Genome Sequences of Four Burkholderia Strains.</title>
        <authorList>
            <person name="Liu X.Y."/>
            <person name="Li C.X."/>
            <person name="Xu J.H."/>
        </authorList>
    </citation>
    <scope>NUCLEOTIDE SEQUENCE [LARGE SCALE GENOMIC DNA]</scope>
    <source>
        <strain evidence="1 2">DSM 50014</strain>
    </source>
</reference>
<dbReference type="AlphaFoldDB" id="A0A069PLB8"/>
<name>A0A069PLB8_9BURK</name>
<organism evidence="1 2">
    <name type="scientific">Caballeronia glathei</name>
    <dbReference type="NCBI Taxonomy" id="60547"/>
    <lineage>
        <taxon>Bacteria</taxon>
        <taxon>Pseudomonadati</taxon>
        <taxon>Pseudomonadota</taxon>
        <taxon>Betaproteobacteria</taxon>
        <taxon>Burkholderiales</taxon>
        <taxon>Burkholderiaceae</taxon>
        <taxon>Caballeronia</taxon>
    </lineage>
</organism>
<sequence length="94" mass="11153">MRTDLSDIAKHLILLLRDKSAALNFDELREQLPDADFQWIVAELMMLWRSRVVRRGVDTKTGRVVYWLNDVNPNRHIQEEVDPLLPRPQEDHHV</sequence>
<gene>
    <name evidence="1" type="ORF">BG61_20820</name>
</gene>
<evidence type="ECO:0008006" key="3">
    <source>
        <dbReference type="Google" id="ProtNLM"/>
    </source>
</evidence>
<dbReference type="EMBL" id="JFHC01000031">
    <property type="protein sequence ID" value="KDR41177.1"/>
    <property type="molecule type" value="Genomic_DNA"/>
</dbReference>
<proteinExistence type="predicted"/>
<comment type="caution">
    <text evidence="1">The sequence shown here is derived from an EMBL/GenBank/DDBJ whole genome shotgun (WGS) entry which is preliminary data.</text>
</comment>
<protein>
    <recommendedName>
        <fullName evidence="3">ArsR family transcriptional regulator</fullName>
    </recommendedName>
</protein>
<evidence type="ECO:0000313" key="2">
    <source>
        <dbReference type="Proteomes" id="UP000027466"/>
    </source>
</evidence>
<dbReference type="RefSeq" id="WP_035936378.1">
    <property type="nucleotide sequence ID" value="NZ_CADFFX010000009.1"/>
</dbReference>
<evidence type="ECO:0000313" key="1">
    <source>
        <dbReference type="EMBL" id="KDR41177.1"/>
    </source>
</evidence>
<keyword evidence="2" id="KW-1185">Reference proteome</keyword>
<dbReference type="Proteomes" id="UP000027466">
    <property type="component" value="Unassembled WGS sequence"/>
</dbReference>
<dbReference type="STRING" id="60547.GCA_000751215_04830"/>